<organism evidence="1">
    <name type="scientific">Picea sitchensis</name>
    <name type="common">Sitka spruce</name>
    <name type="synonym">Pinus sitchensis</name>
    <dbReference type="NCBI Taxonomy" id="3332"/>
    <lineage>
        <taxon>Eukaryota</taxon>
        <taxon>Viridiplantae</taxon>
        <taxon>Streptophyta</taxon>
        <taxon>Embryophyta</taxon>
        <taxon>Tracheophyta</taxon>
        <taxon>Spermatophyta</taxon>
        <taxon>Pinopsida</taxon>
        <taxon>Pinidae</taxon>
        <taxon>Conifers I</taxon>
        <taxon>Pinales</taxon>
        <taxon>Pinaceae</taxon>
        <taxon>Picea</taxon>
    </lineage>
</organism>
<dbReference type="AlphaFoldDB" id="D5ADD7"/>
<dbReference type="EMBL" id="BT124294">
    <property type="protein sequence ID" value="ADE77556.1"/>
    <property type="molecule type" value="mRNA"/>
</dbReference>
<reference evidence="1" key="1">
    <citation type="submission" date="2010-04" db="EMBL/GenBank/DDBJ databases">
        <authorList>
            <person name="Reid K.E."/>
            <person name="Liao N."/>
            <person name="Chan S."/>
            <person name="Docking R."/>
            <person name="Taylor G."/>
            <person name="Moore R."/>
            <person name="Mayo M."/>
            <person name="Munro S."/>
            <person name="King J."/>
            <person name="Yanchuk A."/>
            <person name="Holt R."/>
            <person name="Jones S."/>
            <person name="Marra M."/>
            <person name="Ritland C.E."/>
            <person name="Ritland K."/>
            <person name="Bohlmann J."/>
        </authorList>
    </citation>
    <scope>NUCLEOTIDE SEQUENCE</scope>
    <source>
        <tissue evidence="1">Bud</tissue>
    </source>
</reference>
<proteinExistence type="evidence at transcript level"/>
<protein>
    <submittedName>
        <fullName evidence="1">Uncharacterized protein</fullName>
    </submittedName>
</protein>
<accession>D5ADD7</accession>
<evidence type="ECO:0000313" key="1">
    <source>
        <dbReference type="EMBL" id="ADE77556.1"/>
    </source>
</evidence>
<name>D5ADD7_PICSI</name>
<sequence length="61" mass="7038">MDYRISFSLLLRFIEMFLKGGQVDGLAGRAFPFYGIDVVMYLFKRPISLSICQMLLLSDQI</sequence>